<accession>A0A9N9X2L5</accession>
<proteinExistence type="predicted"/>
<organism evidence="2 3">
    <name type="scientific">Phaedon cochleariae</name>
    <name type="common">Mustard beetle</name>
    <dbReference type="NCBI Taxonomy" id="80249"/>
    <lineage>
        <taxon>Eukaryota</taxon>
        <taxon>Metazoa</taxon>
        <taxon>Ecdysozoa</taxon>
        <taxon>Arthropoda</taxon>
        <taxon>Hexapoda</taxon>
        <taxon>Insecta</taxon>
        <taxon>Pterygota</taxon>
        <taxon>Neoptera</taxon>
        <taxon>Endopterygota</taxon>
        <taxon>Coleoptera</taxon>
        <taxon>Polyphaga</taxon>
        <taxon>Cucujiformia</taxon>
        <taxon>Chrysomeloidea</taxon>
        <taxon>Chrysomelidae</taxon>
        <taxon>Chrysomelinae</taxon>
        <taxon>Chrysomelini</taxon>
        <taxon>Phaedon</taxon>
    </lineage>
</organism>
<name>A0A9N9X2L5_PHACE</name>
<feature type="compositionally biased region" description="Polar residues" evidence="1">
    <location>
        <begin position="1"/>
        <end position="11"/>
    </location>
</feature>
<dbReference type="EMBL" id="OU896713">
    <property type="protein sequence ID" value="CAG9823913.1"/>
    <property type="molecule type" value="Genomic_DNA"/>
</dbReference>
<sequence length="155" mass="17225">MFEANSTSDSQGKVPPDIPPVESRMPEIVFRQRTIRRILLGLKTNRANGPDGVPPIILKKCSPELTPFLCKLFSVSYRMRWASLILAIKMFPSNGTILSLICLENPLGSRGFFDIMYSLDTHFDRGTSNQSPVLPESSVGPLVATKDHVMVTCRC</sequence>
<evidence type="ECO:0000256" key="1">
    <source>
        <dbReference type="SAM" id="MobiDB-lite"/>
    </source>
</evidence>
<reference evidence="2" key="2">
    <citation type="submission" date="2022-10" db="EMBL/GenBank/DDBJ databases">
        <authorList>
            <consortium name="ENA_rothamsted_submissions"/>
            <consortium name="culmorum"/>
            <person name="King R."/>
        </authorList>
    </citation>
    <scope>NUCLEOTIDE SEQUENCE</scope>
</reference>
<feature type="region of interest" description="Disordered" evidence="1">
    <location>
        <begin position="1"/>
        <end position="22"/>
    </location>
</feature>
<evidence type="ECO:0000313" key="3">
    <source>
        <dbReference type="Proteomes" id="UP001153737"/>
    </source>
</evidence>
<reference evidence="2" key="1">
    <citation type="submission" date="2022-01" db="EMBL/GenBank/DDBJ databases">
        <authorList>
            <person name="King R."/>
        </authorList>
    </citation>
    <scope>NUCLEOTIDE SEQUENCE</scope>
</reference>
<gene>
    <name evidence="2" type="ORF">PHAECO_LOCUS11197</name>
</gene>
<protein>
    <submittedName>
        <fullName evidence="2">Uncharacterized protein</fullName>
    </submittedName>
</protein>
<keyword evidence="3" id="KW-1185">Reference proteome</keyword>
<dbReference type="Proteomes" id="UP001153737">
    <property type="component" value="Chromosome 7"/>
</dbReference>
<dbReference type="AlphaFoldDB" id="A0A9N9X2L5"/>
<evidence type="ECO:0000313" key="2">
    <source>
        <dbReference type="EMBL" id="CAG9823913.1"/>
    </source>
</evidence>
<dbReference type="OrthoDB" id="10065625at2759"/>